<keyword evidence="3 6" id="KW-0812">Transmembrane</keyword>
<dbReference type="InterPro" id="IPR016181">
    <property type="entry name" value="Acyl_CoA_acyltransferase"/>
</dbReference>
<gene>
    <name evidence="8" type="ORF">SDC9_121123</name>
</gene>
<reference evidence="8" key="1">
    <citation type="submission" date="2019-08" db="EMBL/GenBank/DDBJ databases">
        <authorList>
            <person name="Kucharzyk K."/>
            <person name="Murdoch R.W."/>
            <person name="Higgins S."/>
            <person name="Loffler F."/>
        </authorList>
    </citation>
    <scope>NUCLEOTIDE SEQUENCE</scope>
</reference>
<dbReference type="Pfam" id="PF09924">
    <property type="entry name" value="LPG_synthase_C"/>
    <property type="match status" value="1"/>
</dbReference>
<keyword evidence="5 6" id="KW-0472">Membrane</keyword>
<evidence type="ECO:0000256" key="5">
    <source>
        <dbReference type="ARBA" id="ARBA00023136"/>
    </source>
</evidence>
<evidence type="ECO:0000256" key="1">
    <source>
        <dbReference type="ARBA" id="ARBA00004651"/>
    </source>
</evidence>
<evidence type="ECO:0000256" key="4">
    <source>
        <dbReference type="ARBA" id="ARBA00022989"/>
    </source>
</evidence>
<dbReference type="GO" id="GO:0016755">
    <property type="term" value="F:aminoacyltransferase activity"/>
    <property type="evidence" value="ECO:0007669"/>
    <property type="project" value="TreeGrafter"/>
</dbReference>
<dbReference type="SUPFAM" id="SSF55729">
    <property type="entry name" value="Acyl-CoA N-acyltransferases (Nat)"/>
    <property type="match status" value="1"/>
</dbReference>
<comment type="caution">
    <text evidence="8">The sequence shown here is derived from an EMBL/GenBank/DDBJ whole genome shotgun (WGS) entry which is preliminary data.</text>
</comment>
<feature type="domain" description="Phosphatidylglycerol lysyltransferase C-terminal" evidence="7">
    <location>
        <begin position="112"/>
        <end position="399"/>
    </location>
</feature>
<feature type="transmembrane region" description="Helical" evidence="6">
    <location>
        <begin position="27"/>
        <end position="49"/>
    </location>
</feature>
<evidence type="ECO:0000256" key="3">
    <source>
        <dbReference type="ARBA" id="ARBA00022692"/>
    </source>
</evidence>
<dbReference type="PANTHER" id="PTHR34697:SF2">
    <property type="entry name" value="PHOSPHATIDYLGLYCEROL LYSYLTRANSFERASE"/>
    <property type="match status" value="1"/>
</dbReference>
<dbReference type="GO" id="GO:0005886">
    <property type="term" value="C:plasma membrane"/>
    <property type="evidence" value="ECO:0007669"/>
    <property type="project" value="UniProtKB-SubCell"/>
</dbReference>
<evidence type="ECO:0000256" key="6">
    <source>
        <dbReference type="SAM" id="Phobius"/>
    </source>
</evidence>
<evidence type="ECO:0000259" key="7">
    <source>
        <dbReference type="Pfam" id="PF09924"/>
    </source>
</evidence>
<dbReference type="AlphaFoldDB" id="A0A645CB62"/>
<keyword evidence="2" id="KW-1003">Cell membrane</keyword>
<protein>
    <recommendedName>
        <fullName evidence="7">Phosphatidylglycerol lysyltransferase C-terminal domain-containing protein</fullName>
    </recommendedName>
</protein>
<dbReference type="InterPro" id="IPR051211">
    <property type="entry name" value="PG_lysyltransferase"/>
</dbReference>
<dbReference type="GO" id="GO:0055091">
    <property type="term" value="P:phospholipid homeostasis"/>
    <property type="evidence" value="ECO:0007669"/>
    <property type="project" value="TreeGrafter"/>
</dbReference>
<name>A0A645CB62_9ZZZZ</name>
<evidence type="ECO:0000256" key="2">
    <source>
        <dbReference type="ARBA" id="ARBA00022475"/>
    </source>
</evidence>
<keyword evidence="4 6" id="KW-1133">Transmembrane helix</keyword>
<accession>A0A645CB62</accession>
<comment type="subcellular location">
    <subcellularLocation>
        <location evidence="1">Cell membrane</location>
        <topology evidence="1">Multi-pass membrane protein</topology>
    </subcellularLocation>
</comment>
<dbReference type="InterPro" id="IPR024320">
    <property type="entry name" value="LPG_synthase_C"/>
</dbReference>
<sequence length="426" mass="48924">MIISLIPAKKHFTRKGMLLGNVMSTQWLISVLLVLIATTWVGFFSYRHVNYSSQLWWQFTLESNAPRFLRAQVGILIFLCIAAMKQLFKHANIKGPKEETNWPAVEKIVSLSTKSESYLAMLGDKKFYFSASENSMIMYGIHGKSWISMGDPIGTEEEFSDLLWGFRELADKYEGNTVFYQVSPSQIANYVDMGLTLVKLGEVGRVSLGEFDLEGSSKKKFRWVLRKAEKEGLRFRVLMPSESALVMNRIEEISTLWLADKNTREKGFSLGFFDRDYMSKFPIGIVEIDSSIVAFCNLWTSYGREELSPDLMRYTSDVPMEVMDYLFLKTMIWGKEQGFAYFNLGMAPLSGLEGHKMAPLWHKFGNFLYRHGEYFYNFQGLRMYKDKFTPQWEARYLAFPGKLSLPKVLADVSSLIAGGITGIFRK</sequence>
<organism evidence="8">
    <name type="scientific">bioreactor metagenome</name>
    <dbReference type="NCBI Taxonomy" id="1076179"/>
    <lineage>
        <taxon>unclassified sequences</taxon>
        <taxon>metagenomes</taxon>
        <taxon>ecological metagenomes</taxon>
    </lineage>
</organism>
<proteinExistence type="predicted"/>
<dbReference type="PANTHER" id="PTHR34697">
    <property type="entry name" value="PHOSPHATIDYLGLYCEROL LYSYLTRANSFERASE"/>
    <property type="match status" value="1"/>
</dbReference>
<evidence type="ECO:0000313" key="8">
    <source>
        <dbReference type="EMBL" id="MPM74138.1"/>
    </source>
</evidence>
<dbReference type="EMBL" id="VSSQ01025773">
    <property type="protein sequence ID" value="MPM74138.1"/>
    <property type="molecule type" value="Genomic_DNA"/>
</dbReference>